<dbReference type="Gene3D" id="3.20.20.70">
    <property type="entry name" value="Aldolase class I"/>
    <property type="match status" value="1"/>
</dbReference>
<evidence type="ECO:0000256" key="3">
    <source>
        <dbReference type="ARBA" id="ARBA00022679"/>
    </source>
</evidence>
<dbReference type="InterPro" id="IPR002480">
    <property type="entry name" value="DAHP_synth_2"/>
</dbReference>
<keyword evidence="5" id="KW-0170">Cobalt</keyword>
<evidence type="ECO:0000313" key="7">
    <source>
        <dbReference type="EMBL" id="EGR33415.1"/>
    </source>
</evidence>
<dbReference type="GO" id="GO:0008652">
    <property type="term" value="P:amino acid biosynthetic process"/>
    <property type="evidence" value="ECO:0007669"/>
    <property type="project" value="UniProtKB-KW"/>
</dbReference>
<evidence type="ECO:0000313" key="8">
    <source>
        <dbReference type="Proteomes" id="UP000008983"/>
    </source>
</evidence>
<dbReference type="EMBL" id="GL983456">
    <property type="protein sequence ID" value="EGR33415.1"/>
    <property type="molecule type" value="Genomic_DNA"/>
</dbReference>
<keyword evidence="3 6" id="KW-0808">Transferase</keyword>
<feature type="binding site" evidence="5">
    <location>
        <position position="285"/>
    </location>
    <ligand>
        <name>phosphoenolpyruvate</name>
        <dbReference type="ChEBI" id="CHEBI:58702"/>
    </ligand>
</feature>
<dbReference type="GeneID" id="14909588"/>
<dbReference type="Pfam" id="PF01474">
    <property type="entry name" value="DAHP_synth_2"/>
    <property type="match status" value="2"/>
</dbReference>
<comment type="catalytic activity">
    <reaction evidence="4 6">
        <text>D-erythrose 4-phosphate + phosphoenolpyruvate + H2O = 7-phospho-2-dehydro-3-deoxy-D-arabino-heptonate + phosphate</text>
        <dbReference type="Rhea" id="RHEA:14717"/>
        <dbReference type="ChEBI" id="CHEBI:15377"/>
        <dbReference type="ChEBI" id="CHEBI:16897"/>
        <dbReference type="ChEBI" id="CHEBI:43474"/>
        <dbReference type="ChEBI" id="CHEBI:58394"/>
        <dbReference type="ChEBI" id="CHEBI:58702"/>
        <dbReference type="EC" id="2.5.1.54"/>
    </reaction>
</comment>
<feature type="binding site" evidence="5">
    <location>
        <begin position="231"/>
        <end position="232"/>
    </location>
    <ligand>
        <name>phosphoenolpyruvate</name>
        <dbReference type="ChEBI" id="CHEBI:58702"/>
    </ligand>
</feature>
<keyword evidence="6" id="KW-0057">Aromatic amino acid biosynthesis</keyword>
<dbReference type="Proteomes" id="UP000008983">
    <property type="component" value="Unassembled WGS sequence"/>
</dbReference>
<dbReference type="EC" id="2.5.1.54" evidence="6"/>
<keyword evidence="8" id="KW-1185">Reference proteome</keyword>
<comment type="pathway">
    <text evidence="1 6">Metabolic intermediate biosynthesis; chorismate biosynthesis; chorismate from D-erythrose 4-phosphate and phosphoenolpyruvate: step 1/7.</text>
</comment>
<proteinExistence type="inferred from homology"/>
<gene>
    <name evidence="7" type="ORF">IMG5_054070</name>
</gene>
<dbReference type="OMA" id="TVAWVTD"/>
<evidence type="ECO:0000256" key="5">
    <source>
        <dbReference type="PIRSR" id="PIRSR602480-1"/>
    </source>
</evidence>
<dbReference type="SUPFAM" id="SSF51569">
    <property type="entry name" value="Aldolase"/>
    <property type="match status" value="1"/>
</dbReference>
<dbReference type="PANTHER" id="PTHR21337:SF0">
    <property type="entry name" value="PHOSPHO-2-DEHYDRO-3-DEOXYHEPTONATE ALDOLASE"/>
    <property type="match status" value="1"/>
</dbReference>
<dbReference type="RefSeq" id="XP_004037401.1">
    <property type="nucleotide sequence ID" value="XM_004037353.1"/>
</dbReference>
<evidence type="ECO:0000256" key="4">
    <source>
        <dbReference type="ARBA" id="ARBA00047508"/>
    </source>
</evidence>
<evidence type="ECO:0000256" key="2">
    <source>
        <dbReference type="ARBA" id="ARBA00008911"/>
    </source>
</evidence>
<dbReference type="UniPathway" id="UPA00053">
    <property type="reaction ID" value="UER00084"/>
</dbReference>
<dbReference type="InParanoid" id="G0QN00"/>
<feature type="binding site" evidence="5">
    <location>
        <position position="317"/>
    </location>
    <ligand>
        <name>Mn(2+)</name>
        <dbReference type="ChEBI" id="CHEBI:29035"/>
    </ligand>
</feature>
<keyword evidence="5" id="KW-0464">Manganese</keyword>
<feature type="binding site" evidence="5">
    <location>
        <position position="254"/>
    </location>
    <ligand>
        <name>phosphoenolpyruvate</name>
        <dbReference type="ChEBI" id="CHEBI:58702"/>
    </ligand>
</feature>
<dbReference type="AlphaFoldDB" id="G0QN00"/>
<feature type="binding site" evidence="5">
    <location>
        <position position="133"/>
    </location>
    <ligand>
        <name>phosphoenolpyruvate</name>
        <dbReference type="ChEBI" id="CHEBI:58702"/>
    </ligand>
</feature>
<keyword evidence="6" id="KW-0028">Amino-acid biosynthesis</keyword>
<dbReference type="InterPro" id="IPR013785">
    <property type="entry name" value="Aldolase_TIM"/>
</dbReference>
<dbReference type="GO" id="GO:0009073">
    <property type="term" value="P:aromatic amino acid family biosynthetic process"/>
    <property type="evidence" value="ECO:0007669"/>
    <property type="project" value="UniProtKB-KW"/>
</dbReference>
<name>G0QN00_ICHMU</name>
<dbReference type="STRING" id="857967.G0QN00"/>
<reference evidence="7 8" key="1">
    <citation type="submission" date="2011-07" db="EMBL/GenBank/DDBJ databases">
        <authorList>
            <person name="Coyne R."/>
            <person name="Brami D."/>
            <person name="Johnson J."/>
            <person name="Hostetler J."/>
            <person name="Hannick L."/>
            <person name="Clark T."/>
            <person name="Cassidy-Hanley D."/>
            <person name="Inman J."/>
        </authorList>
    </citation>
    <scope>NUCLEOTIDE SEQUENCE [LARGE SCALE GENOMIC DNA]</scope>
    <source>
        <strain evidence="7 8">G5</strain>
    </source>
</reference>
<dbReference type="GO" id="GO:0003849">
    <property type="term" value="F:3-deoxy-7-phosphoheptulonate synthase activity"/>
    <property type="evidence" value="ECO:0007669"/>
    <property type="project" value="UniProtKB-EC"/>
</dbReference>
<comment type="cofactor">
    <cofactor evidence="5">
        <name>Mn(2+)</name>
        <dbReference type="ChEBI" id="CHEBI:29035"/>
    </cofactor>
    <cofactor evidence="5">
        <name>Co(2+)</name>
        <dbReference type="ChEBI" id="CHEBI:48828"/>
    </cofactor>
    <cofactor evidence="5">
        <name>Cd(2+)</name>
        <dbReference type="ChEBI" id="CHEBI:48775"/>
    </cofactor>
    <text evidence="5">Binds 1 divalent cation per subunit. The enzyme is active with manganese, cobalt or cadmium ions.</text>
</comment>
<accession>G0QN00</accession>
<keyword evidence="5" id="KW-0104">Cadmium</keyword>
<evidence type="ECO:0000256" key="1">
    <source>
        <dbReference type="ARBA" id="ARBA00004688"/>
    </source>
</evidence>
<sequence>MLKTRKRKQAINHIQQLENPPQKYIHSGISHTSSWNKLRVQFQPIYEDQKQLQEQLDLISDMSQIVTHKEIQLLSKELKACENGKKIFVQMGDCAESFSEQNSEFLDKKMKAIIASSKIIKGILNKNCLTIGRIAGQFSKPRSQDFEILSNGEKVCTFRGDIVNTIEKRTPDPLRLAKGYQFINFIIKNENNNQNIYISHEGLLLNYEETLTRMIENKYYATSAHLLWIGERTRQLDGAHIEFFKGIENSIGVKIGPSIKKEEFLKLVQTLNPLNLKGKLMIITRLGSNMIEQILPELIEVKKQNNLNFIWSCDPMHANTFTSSVCKGKKTRKVDEILKELKLFVDILSKNQQHIGGIHLETSAINVTECVGVNLEENDLDKNYTTLCDPRLNIIQSLFVCEQFSNYVKFYQK</sequence>
<dbReference type="GO" id="GO:0009423">
    <property type="term" value="P:chorismate biosynthetic process"/>
    <property type="evidence" value="ECO:0007669"/>
    <property type="project" value="UniProtKB-UniPathway"/>
</dbReference>
<dbReference type="PANTHER" id="PTHR21337">
    <property type="entry name" value="PHOSPHO-2-DEHYDRO-3-DEOXYHEPTONATE ALDOLASE 1, 2"/>
    <property type="match status" value="1"/>
</dbReference>
<dbReference type="eggNOG" id="ENOG502QPP7">
    <property type="taxonomic scope" value="Eukaryota"/>
</dbReference>
<protein>
    <recommendedName>
        <fullName evidence="6">Phospho-2-dehydro-3-deoxyheptonate aldolase</fullName>
        <ecNumber evidence="6">2.5.1.54</ecNumber>
    </recommendedName>
</protein>
<feature type="binding site" evidence="5">
    <location>
        <position position="389"/>
    </location>
    <ligand>
        <name>Mn(2+)</name>
        <dbReference type="ChEBI" id="CHEBI:29035"/>
    </ligand>
</feature>
<comment type="similarity">
    <text evidence="2 6">Belongs to the class-II DAHP synthase family.</text>
</comment>
<dbReference type="OrthoDB" id="2338at2759"/>
<feature type="binding site" evidence="5">
    <location>
        <position position="361"/>
    </location>
    <ligand>
        <name>Mn(2+)</name>
        <dbReference type="ChEBI" id="CHEBI:29035"/>
    </ligand>
</feature>
<evidence type="ECO:0000256" key="6">
    <source>
        <dbReference type="RuleBase" id="RU363071"/>
    </source>
</evidence>
<organism evidence="7 8">
    <name type="scientific">Ichthyophthirius multifiliis</name>
    <name type="common">White spot disease agent</name>
    <name type="synonym">Ich</name>
    <dbReference type="NCBI Taxonomy" id="5932"/>
    <lineage>
        <taxon>Eukaryota</taxon>
        <taxon>Sar</taxon>
        <taxon>Alveolata</taxon>
        <taxon>Ciliophora</taxon>
        <taxon>Intramacronucleata</taxon>
        <taxon>Oligohymenophorea</taxon>
        <taxon>Hymenostomatida</taxon>
        <taxon>Ophryoglenina</taxon>
        <taxon>Ichthyophthirius</taxon>
    </lineage>
</organism>
<feature type="binding site" evidence="5">
    <location>
        <position position="94"/>
    </location>
    <ligand>
        <name>Mn(2+)</name>
        <dbReference type="ChEBI" id="CHEBI:29035"/>
    </ligand>
</feature>